<sequence>MDANQRIQSGIASIIEGRDLSRLQAREIMGAIMEGAASAAQIGSLLTALRIKGETVEEITGFAEAMRGFSTHVATERSQLLDTCGTGGSGIHKFNISTASAIISSAASVRVAKHGNRSASGRAGSADVLEALGVNIHLNAEQARRCLDSIGICFLFAQIYHPSMKHAAAPRKELGFRTVFNMLGPLTNPAGADRQLMGIYDRDKTQTIAHVLKELGSKRAMIVSSLDGLDEISISAPTQVSELKNGVVTTYEITPQELGLSTHPLENVLGGDAAENAAIITGVLQGDVNPYRDIVLANAGACIYVAGLADTLQEGVEQAKAVVDSGAALLKLEQLKAMTKELDYVS</sequence>
<feature type="binding site" evidence="9">
    <location>
        <position position="231"/>
    </location>
    <ligand>
        <name>Mg(2+)</name>
        <dbReference type="ChEBI" id="CHEBI:18420"/>
        <label>2</label>
    </ligand>
</feature>
<feature type="binding site" evidence="9">
    <location>
        <position position="116"/>
    </location>
    <ligand>
        <name>anthranilate</name>
        <dbReference type="ChEBI" id="CHEBI:16567"/>
        <label>1</label>
    </ligand>
</feature>
<accession>A0A132TU25</accession>
<dbReference type="Pfam" id="PF02885">
    <property type="entry name" value="Glycos_trans_3N"/>
    <property type="match status" value="1"/>
</dbReference>
<evidence type="ECO:0000256" key="5">
    <source>
        <dbReference type="ARBA" id="ARBA00022822"/>
    </source>
</evidence>
<keyword evidence="9" id="KW-0460">Magnesium</keyword>
<comment type="subunit">
    <text evidence="9">Homodimer.</text>
</comment>
<comment type="caution">
    <text evidence="12">The sequence shown here is derived from an EMBL/GenBank/DDBJ whole genome shotgun (WGS) entry which is preliminary data.</text>
</comment>
<dbReference type="Gene3D" id="1.20.970.10">
    <property type="entry name" value="Transferase, Pyrimidine Nucleoside Phosphorylase, Chain C"/>
    <property type="match status" value="1"/>
</dbReference>
<keyword evidence="3 9" id="KW-0328">Glycosyltransferase</keyword>
<feature type="binding site" evidence="9">
    <location>
        <position position="97"/>
    </location>
    <ligand>
        <name>Mg(2+)</name>
        <dbReference type="ChEBI" id="CHEBI:18420"/>
        <label>1</label>
    </ligand>
</feature>
<dbReference type="Proteomes" id="UP000070475">
    <property type="component" value="Unassembled WGS sequence"/>
</dbReference>
<dbReference type="GO" id="GO:0000287">
    <property type="term" value="F:magnesium ion binding"/>
    <property type="evidence" value="ECO:0007669"/>
    <property type="project" value="UniProtKB-UniRule"/>
</dbReference>
<dbReference type="UniPathway" id="UPA00035">
    <property type="reaction ID" value="UER00041"/>
</dbReference>
<gene>
    <name evidence="9" type="primary">trpD</name>
    <name evidence="12" type="ORF">AMQ84_19985</name>
</gene>
<organism evidence="12 13">
    <name type="scientific">Paenibacillus riograndensis</name>
    <dbReference type="NCBI Taxonomy" id="483937"/>
    <lineage>
        <taxon>Bacteria</taxon>
        <taxon>Bacillati</taxon>
        <taxon>Bacillota</taxon>
        <taxon>Bacilli</taxon>
        <taxon>Bacillales</taxon>
        <taxon>Paenibacillaceae</taxon>
        <taxon>Paenibacillus</taxon>
        <taxon>Paenibacillus sonchi group</taxon>
    </lineage>
</organism>
<keyword evidence="4 9" id="KW-0808">Transferase</keyword>
<evidence type="ECO:0000256" key="2">
    <source>
        <dbReference type="ARBA" id="ARBA00022605"/>
    </source>
</evidence>
<dbReference type="InterPro" id="IPR005940">
    <property type="entry name" value="Anthranilate_Pribosyl_Tfrase"/>
</dbReference>
<feature type="binding site" evidence="9">
    <location>
        <position position="171"/>
    </location>
    <ligand>
        <name>anthranilate</name>
        <dbReference type="ChEBI" id="CHEBI:16567"/>
        <label>2</label>
    </ligand>
</feature>
<dbReference type="SUPFAM" id="SSF52418">
    <property type="entry name" value="Nucleoside phosphorylase/phosphoribosyltransferase catalytic domain"/>
    <property type="match status" value="1"/>
</dbReference>
<dbReference type="OrthoDB" id="9806430at2"/>
<comment type="similarity">
    <text evidence="9">Belongs to the anthranilate phosphoribosyltransferase family.</text>
</comment>
<dbReference type="GO" id="GO:0005829">
    <property type="term" value="C:cytosol"/>
    <property type="evidence" value="ECO:0007669"/>
    <property type="project" value="TreeGrafter"/>
</dbReference>
<feature type="binding site" evidence="9">
    <location>
        <begin position="88"/>
        <end position="89"/>
    </location>
    <ligand>
        <name>5-phospho-alpha-D-ribose 1-diphosphate</name>
        <dbReference type="ChEBI" id="CHEBI:58017"/>
    </ligand>
</feature>
<dbReference type="RefSeq" id="WP_060861766.1">
    <property type="nucleotide sequence ID" value="NZ_LIRB01000138.1"/>
</dbReference>
<feature type="binding site" evidence="9">
    <location>
        <position position="85"/>
    </location>
    <ligand>
        <name>5-phospho-alpha-D-ribose 1-diphosphate</name>
        <dbReference type="ChEBI" id="CHEBI:58017"/>
    </ligand>
</feature>
<feature type="domain" description="Glycosyl transferase family 3 N-terminal" evidence="11">
    <location>
        <begin position="11"/>
        <end position="68"/>
    </location>
</feature>
<evidence type="ECO:0000256" key="3">
    <source>
        <dbReference type="ARBA" id="ARBA00022676"/>
    </source>
</evidence>
<protein>
    <recommendedName>
        <fullName evidence="9">Anthranilate phosphoribosyltransferase</fullName>
        <ecNumber evidence="9">2.4.2.18</ecNumber>
    </recommendedName>
</protein>
<keyword evidence="5 9" id="KW-0822">Tryptophan biosynthesis</keyword>
<dbReference type="EC" id="2.4.2.18" evidence="9"/>
<dbReference type="PANTHER" id="PTHR43285:SF2">
    <property type="entry name" value="ANTHRANILATE PHOSPHORIBOSYLTRANSFERASE"/>
    <property type="match status" value="1"/>
</dbReference>
<dbReference type="InterPro" id="IPR035902">
    <property type="entry name" value="Nuc_phospho_transferase"/>
</dbReference>
<dbReference type="FunFam" id="3.40.1030.10:FF:000002">
    <property type="entry name" value="Anthranilate phosphoribosyltransferase"/>
    <property type="match status" value="1"/>
</dbReference>
<dbReference type="InterPro" id="IPR017459">
    <property type="entry name" value="Glycosyl_Trfase_fam3_N_dom"/>
</dbReference>
<dbReference type="AlphaFoldDB" id="A0A132TU25"/>
<dbReference type="SUPFAM" id="SSF47648">
    <property type="entry name" value="Nucleoside phosphorylase/phosphoribosyltransferase N-terminal domain"/>
    <property type="match status" value="1"/>
</dbReference>
<reference evidence="12 13" key="1">
    <citation type="submission" date="2015-08" db="EMBL/GenBank/DDBJ databases">
        <title>Genomes of Paenibacillus riograndensis.</title>
        <authorList>
            <person name="Sant'Anna F.H."/>
            <person name="Souza R."/>
            <person name="Ambrosini A."/>
            <person name="Bach E."/>
            <person name="Fernandes G."/>
            <person name="Balsanelli E."/>
            <person name="Baura V.A."/>
            <person name="Pedrosa F.O."/>
            <person name="Souza E.M."/>
            <person name="Passaglia L."/>
        </authorList>
    </citation>
    <scope>NUCLEOTIDE SEQUENCE [LARGE SCALE GENOMIC DNA]</scope>
    <source>
        <strain evidence="12 13">CAS34</strain>
    </source>
</reference>
<keyword evidence="13" id="KW-1185">Reference proteome</keyword>
<feature type="binding site" evidence="9">
    <location>
        <begin position="113"/>
        <end position="121"/>
    </location>
    <ligand>
        <name>5-phospho-alpha-D-ribose 1-diphosphate</name>
        <dbReference type="ChEBI" id="CHEBI:58017"/>
    </ligand>
</feature>
<evidence type="ECO:0000256" key="6">
    <source>
        <dbReference type="ARBA" id="ARBA00023141"/>
    </source>
</evidence>
<keyword evidence="9" id="KW-0479">Metal-binding</keyword>
<keyword evidence="2 9" id="KW-0028">Amino-acid biosynthesis</keyword>
<comment type="function">
    <text evidence="9">Catalyzes the transfer of the phosphoribosyl group of 5-phosphorylribose-1-pyrophosphate (PRPP) to anthranilate to yield N-(5'-phosphoribosyl)-anthranilate (PRA).</text>
</comment>
<dbReference type="HAMAP" id="MF_00211">
    <property type="entry name" value="TrpD"/>
    <property type="match status" value="1"/>
</dbReference>
<dbReference type="Pfam" id="PF00591">
    <property type="entry name" value="Glycos_transf_3"/>
    <property type="match status" value="1"/>
</dbReference>
<feature type="binding site" evidence="9">
    <location>
        <position position="125"/>
    </location>
    <ligand>
        <name>5-phospho-alpha-D-ribose 1-diphosphate</name>
        <dbReference type="ChEBI" id="CHEBI:58017"/>
    </ligand>
</feature>
<comment type="cofactor">
    <cofactor evidence="9">
        <name>Mg(2+)</name>
        <dbReference type="ChEBI" id="CHEBI:18420"/>
    </cofactor>
    <text evidence="9">Binds 2 magnesium ions per monomer.</text>
</comment>
<dbReference type="PATRIC" id="fig|483937.3.peg.772"/>
<dbReference type="Gene3D" id="3.40.1030.10">
    <property type="entry name" value="Nucleoside phosphorylase/phosphoribosyltransferase catalytic domain"/>
    <property type="match status" value="1"/>
</dbReference>
<proteinExistence type="inferred from homology"/>
<feature type="binding site" evidence="9">
    <location>
        <position position="230"/>
    </location>
    <ligand>
        <name>Mg(2+)</name>
        <dbReference type="ChEBI" id="CHEBI:18420"/>
        <label>2</label>
    </ligand>
</feature>
<feature type="domain" description="Glycosyl transferase family 3" evidence="10">
    <location>
        <begin position="78"/>
        <end position="329"/>
    </location>
</feature>
<feature type="binding site" evidence="9">
    <location>
        <position position="85"/>
    </location>
    <ligand>
        <name>anthranilate</name>
        <dbReference type="ChEBI" id="CHEBI:16567"/>
        <label>1</label>
    </ligand>
</feature>
<evidence type="ECO:0000256" key="1">
    <source>
        <dbReference type="ARBA" id="ARBA00004907"/>
    </source>
</evidence>
<comment type="caution">
    <text evidence="9">Lacks conserved residue(s) required for the propagation of feature annotation.</text>
</comment>
<evidence type="ECO:0000256" key="7">
    <source>
        <dbReference type="ARBA" id="ARBA00052328"/>
    </source>
</evidence>
<dbReference type="GO" id="GO:0000162">
    <property type="term" value="P:L-tryptophan biosynthetic process"/>
    <property type="evidence" value="ECO:0007669"/>
    <property type="project" value="UniProtKB-UniRule"/>
</dbReference>
<evidence type="ECO:0000313" key="13">
    <source>
        <dbReference type="Proteomes" id="UP000070475"/>
    </source>
</evidence>
<feature type="binding site" evidence="9">
    <location>
        <begin position="95"/>
        <end position="98"/>
    </location>
    <ligand>
        <name>5-phospho-alpha-D-ribose 1-diphosphate</name>
        <dbReference type="ChEBI" id="CHEBI:58017"/>
    </ligand>
</feature>
<dbReference type="InterPro" id="IPR036320">
    <property type="entry name" value="Glycosyl_Trfase_fam3_N_dom_sf"/>
</dbReference>
<comment type="pathway">
    <text evidence="1 9">Amino-acid biosynthesis; L-tryptophan biosynthesis; L-tryptophan from chorismate: step 2/5.</text>
</comment>
<dbReference type="EMBL" id="LIRB01000138">
    <property type="protein sequence ID" value="KWX74693.1"/>
    <property type="molecule type" value="Genomic_DNA"/>
</dbReference>
<evidence type="ECO:0000256" key="4">
    <source>
        <dbReference type="ARBA" id="ARBA00022679"/>
    </source>
</evidence>
<evidence type="ECO:0000256" key="9">
    <source>
        <dbReference type="HAMAP-Rule" id="MF_00211"/>
    </source>
</evidence>
<comment type="catalytic activity">
    <reaction evidence="7 9">
        <text>N-(5-phospho-beta-D-ribosyl)anthranilate + diphosphate = 5-phospho-alpha-D-ribose 1-diphosphate + anthranilate</text>
        <dbReference type="Rhea" id="RHEA:11768"/>
        <dbReference type="ChEBI" id="CHEBI:16567"/>
        <dbReference type="ChEBI" id="CHEBI:18277"/>
        <dbReference type="ChEBI" id="CHEBI:33019"/>
        <dbReference type="ChEBI" id="CHEBI:58017"/>
        <dbReference type="EC" id="2.4.2.18"/>
    </reaction>
</comment>
<keyword evidence="6 9" id="KW-0057">Aromatic amino acid biosynthesis</keyword>
<evidence type="ECO:0000259" key="10">
    <source>
        <dbReference type="Pfam" id="PF00591"/>
    </source>
</evidence>
<dbReference type="NCBIfam" id="TIGR01245">
    <property type="entry name" value="trpD"/>
    <property type="match status" value="1"/>
</dbReference>
<dbReference type="PANTHER" id="PTHR43285">
    <property type="entry name" value="ANTHRANILATE PHOSPHORIBOSYLTRANSFERASE"/>
    <property type="match status" value="1"/>
</dbReference>
<comment type="similarity">
    <text evidence="8">In the C-terminal section; belongs to the anthranilate phosphoribosyltransferase family.</text>
</comment>
<name>A0A132TU25_9BACL</name>
<dbReference type="InterPro" id="IPR000312">
    <property type="entry name" value="Glycosyl_Trfase_fam3"/>
</dbReference>
<dbReference type="GO" id="GO:0004048">
    <property type="term" value="F:anthranilate phosphoribosyltransferase activity"/>
    <property type="evidence" value="ECO:0007669"/>
    <property type="project" value="UniProtKB-UniRule"/>
</dbReference>
<evidence type="ECO:0000256" key="8">
    <source>
        <dbReference type="ARBA" id="ARBA00061188"/>
    </source>
</evidence>
<evidence type="ECO:0000259" key="11">
    <source>
        <dbReference type="Pfam" id="PF02885"/>
    </source>
</evidence>
<feature type="binding site" evidence="9">
    <location>
        <position position="231"/>
    </location>
    <ligand>
        <name>Mg(2+)</name>
        <dbReference type="ChEBI" id="CHEBI:18420"/>
        <label>1</label>
    </ligand>
</feature>
<evidence type="ECO:0000313" key="12">
    <source>
        <dbReference type="EMBL" id="KWX74693.1"/>
    </source>
</evidence>